<dbReference type="InterPro" id="IPR036890">
    <property type="entry name" value="HATPase_C_sf"/>
</dbReference>
<dbReference type="OrthoDB" id="9809908at2"/>
<proteinExistence type="predicted"/>
<dbReference type="RefSeq" id="WP_124802611.1">
    <property type="nucleotide sequence ID" value="NZ_CP034160.1"/>
</dbReference>
<evidence type="ECO:0000313" key="1">
    <source>
        <dbReference type="EMBL" id="AZI40277.1"/>
    </source>
</evidence>
<keyword evidence="4" id="KW-1185">Reference proteome</keyword>
<evidence type="ECO:0008006" key="5">
    <source>
        <dbReference type="Google" id="ProtNLM"/>
    </source>
</evidence>
<evidence type="ECO:0000313" key="3">
    <source>
        <dbReference type="Proteomes" id="UP000272316"/>
    </source>
</evidence>
<dbReference type="InterPro" id="IPR050640">
    <property type="entry name" value="Bact_2-comp_sensor_kinase"/>
</dbReference>
<dbReference type="Proteomes" id="UP000281810">
    <property type="component" value="Chromosome"/>
</dbReference>
<accession>A0A3G8Y833</accession>
<reference evidence="4" key="1">
    <citation type="submission" date="2018-11" db="EMBL/GenBank/DDBJ databases">
        <title>Proposal to divide the Flavobacteriaceae and reorganize its genera based on Amino Acid Identity values calculated from whole genome sequences.</title>
        <authorList>
            <person name="Nicholson A.C."/>
            <person name="Gulvik C.A."/>
            <person name="Whitney A.M."/>
            <person name="Humrighouse B.W."/>
            <person name="Bell M."/>
            <person name="Holmes B."/>
            <person name="Steigerwalt A.B."/>
            <person name="Villarma A."/>
            <person name="Sheth M."/>
            <person name="Batra D."/>
            <person name="Pryor J."/>
            <person name="Bernardet J.-F."/>
            <person name="Hugo C."/>
            <person name="Kampfer P."/>
            <person name="Newman J.D."/>
            <person name="McQuiston J.R."/>
        </authorList>
    </citation>
    <scope>NUCLEOTIDE SEQUENCE [LARGE SCALE GENOMIC DNA]</scope>
    <source>
        <strain evidence="4">F5649</strain>
    </source>
</reference>
<dbReference type="SUPFAM" id="SSF55874">
    <property type="entry name" value="ATPase domain of HSP90 chaperone/DNA topoisomerase II/histidine kinase"/>
    <property type="match status" value="1"/>
</dbReference>
<dbReference type="EMBL" id="CP034160">
    <property type="protein sequence ID" value="AZI55053.1"/>
    <property type="molecule type" value="Genomic_DNA"/>
</dbReference>
<dbReference type="EMBL" id="CP034161">
    <property type="protein sequence ID" value="AZI40277.1"/>
    <property type="molecule type" value="Genomic_DNA"/>
</dbReference>
<dbReference type="PANTHER" id="PTHR34220">
    <property type="entry name" value="SENSOR HISTIDINE KINASE YPDA"/>
    <property type="match status" value="1"/>
</dbReference>
<organism evidence="2 3">
    <name type="scientific">Epilithonimonas vandammei</name>
    <dbReference type="NCBI Taxonomy" id="2487072"/>
    <lineage>
        <taxon>Bacteria</taxon>
        <taxon>Pseudomonadati</taxon>
        <taxon>Bacteroidota</taxon>
        <taxon>Flavobacteriia</taxon>
        <taxon>Flavobacteriales</taxon>
        <taxon>Weeksellaceae</taxon>
        <taxon>Chryseobacterium group</taxon>
        <taxon>Epilithonimonas</taxon>
    </lineage>
</organism>
<reference evidence="3" key="3">
    <citation type="submission" date="2018-11" db="EMBL/GenBank/DDBJ databases">
        <title>Proposal to divide the Flavobacteriaceae and reorganize its genera based on Amino Acid Identity values calculated from whole genome sequences.</title>
        <authorList>
            <person name="Nicholson A.C."/>
            <person name="Gulvik C.A."/>
            <person name="Whitney A.M."/>
            <person name="Sheth M."/>
            <person name="Batra D."/>
            <person name="Pryor J."/>
            <person name="Bernardet J.-F."/>
            <person name="Hugo C."/>
            <person name="Kampfer P."/>
            <person name="Newman J.D."/>
            <person name="McQuiston J.R."/>
        </authorList>
    </citation>
    <scope>NUCLEOTIDE SEQUENCE [LARGE SCALE GENOMIC DNA]</scope>
    <source>
        <strain evidence="3">H6466</strain>
    </source>
</reference>
<reference evidence="2" key="2">
    <citation type="submission" date="2018-11" db="EMBL/GenBank/DDBJ databases">
        <title>Proposal to divide the Flavobacteriaceae and reorganize its genera based on Amino Acid Identity values calculated from whole genome sequences.</title>
        <authorList>
            <person name="Nicholson A.C."/>
            <person name="Gulvik C.A."/>
            <person name="Whitney A.M."/>
            <person name="Humrighouse B.W."/>
            <person name="Bell M."/>
            <person name="Holmes B."/>
            <person name="Steigerwalt A."/>
            <person name="Villarma A."/>
            <person name="Sheth M."/>
            <person name="Batra D."/>
            <person name="Pryor J."/>
            <person name="Bernardet J.-F."/>
            <person name="Hugo C."/>
            <person name="Kampfer P."/>
            <person name="Newman J."/>
            <person name="Mcquiston J.R."/>
        </authorList>
    </citation>
    <scope>NUCLEOTIDE SEQUENCE [LARGE SCALE GENOMIC DNA]</scope>
    <source>
        <strain evidence="1">F5649</strain>
        <strain evidence="2">H6466</strain>
    </source>
</reference>
<accession>A0A3G8ZD24</accession>
<dbReference type="PANTHER" id="PTHR34220:SF7">
    <property type="entry name" value="SENSOR HISTIDINE KINASE YPDA"/>
    <property type="match status" value="1"/>
</dbReference>
<name>A0A3G8ZD24_9FLAO</name>
<evidence type="ECO:0000313" key="2">
    <source>
        <dbReference type="EMBL" id="AZI55053.1"/>
    </source>
</evidence>
<dbReference type="Proteomes" id="UP000272316">
    <property type="component" value="Chromosome"/>
</dbReference>
<protein>
    <recommendedName>
        <fullName evidence="5">Sensor histidine kinase</fullName>
    </recommendedName>
</protein>
<evidence type="ECO:0000313" key="4">
    <source>
        <dbReference type="Proteomes" id="UP000281810"/>
    </source>
</evidence>
<dbReference type="KEGG" id="eva:EIB75_07265"/>
<dbReference type="AlphaFoldDB" id="A0A3G8ZD24"/>
<sequence>MYHTGLVLLLLSDSSLDFNYTEIGDLKKLKIAPFILINFIENAFKYGFNAEENSKISVKIIVQEGILNFVVYNKIVNKKGNEEHSLKVGLKNTFEHLAQVYADGHTITINENLCKFFFKKLRRANIPIN</sequence>
<gene>
    <name evidence="1" type="ORF">EIB74_10015</name>
    <name evidence="2" type="ORF">EIB75_07265</name>
</gene>